<dbReference type="SUPFAM" id="SSF52096">
    <property type="entry name" value="ClpP/crotonase"/>
    <property type="match status" value="1"/>
</dbReference>
<dbReference type="GO" id="GO:0006635">
    <property type="term" value="P:fatty acid beta-oxidation"/>
    <property type="evidence" value="ECO:0007669"/>
    <property type="project" value="TreeGrafter"/>
</dbReference>
<dbReference type="Proteomes" id="UP000009131">
    <property type="component" value="Unassembled WGS sequence"/>
</dbReference>
<organism evidence="4 5">
    <name type="scientific">Mixia osmundae (strain CBS 9802 / IAM 14324 / JCM 22182 / KY 12970)</name>
    <dbReference type="NCBI Taxonomy" id="764103"/>
    <lineage>
        <taxon>Eukaryota</taxon>
        <taxon>Fungi</taxon>
        <taxon>Dikarya</taxon>
        <taxon>Basidiomycota</taxon>
        <taxon>Pucciniomycotina</taxon>
        <taxon>Mixiomycetes</taxon>
        <taxon>Mixiales</taxon>
        <taxon>Mixiaceae</taxon>
        <taxon>Mixia</taxon>
    </lineage>
</organism>
<proteinExistence type="predicted"/>
<evidence type="ECO:0000256" key="1">
    <source>
        <dbReference type="ARBA" id="ARBA00004275"/>
    </source>
</evidence>
<keyword evidence="3" id="KW-0413">Isomerase</keyword>
<dbReference type="PANTHER" id="PTHR43684">
    <property type="match status" value="1"/>
</dbReference>
<name>G7DUR5_MIXOS</name>
<dbReference type="Pfam" id="PF00378">
    <property type="entry name" value="ECH_1"/>
    <property type="match status" value="1"/>
</dbReference>
<dbReference type="PANTHER" id="PTHR43684:SF1">
    <property type="entry name" value="ENOYL-COA DELTA ISOMERASE 2"/>
    <property type="match status" value="1"/>
</dbReference>
<dbReference type="OrthoDB" id="448450at2759"/>
<keyword evidence="2" id="KW-0576">Peroxisome</keyword>
<dbReference type="EMBL" id="BABT02000032">
    <property type="protein sequence ID" value="GAA94325.1"/>
    <property type="molecule type" value="Genomic_DNA"/>
</dbReference>
<keyword evidence="5" id="KW-1185">Reference proteome</keyword>
<reference evidence="4 5" key="1">
    <citation type="journal article" date="2011" name="J. Gen. Appl. Microbiol.">
        <title>Draft genome sequencing of the enigmatic basidiomycete Mixia osmundae.</title>
        <authorList>
            <person name="Nishida H."/>
            <person name="Nagatsuka Y."/>
            <person name="Sugiyama J."/>
        </authorList>
    </citation>
    <scope>NUCLEOTIDE SEQUENCE [LARGE SCALE GENOMIC DNA]</scope>
    <source>
        <strain evidence="5">CBS 9802 / IAM 14324 / JCM 22182 / KY 12970</strain>
    </source>
</reference>
<dbReference type="Gene3D" id="3.90.226.10">
    <property type="entry name" value="2-enoyl-CoA Hydratase, Chain A, domain 1"/>
    <property type="match status" value="1"/>
</dbReference>
<dbReference type="HOGENOM" id="CLU_009834_6_2_1"/>
<dbReference type="RefSeq" id="XP_014566021.1">
    <property type="nucleotide sequence ID" value="XM_014710535.1"/>
</dbReference>
<evidence type="ECO:0000256" key="2">
    <source>
        <dbReference type="ARBA" id="ARBA00023140"/>
    </source>
</evidence>
<evidence type="ECO:0000313" key="5">
    <source>
        <dbReference type="Proteomes" id="UP000009131"/>
    </source>
</evidence>
<dbReference type="GO" id="GO:0005782">
    <property type="term" value="C:peroxisomal matrix"/>
    <property type="evidence" value="ECO:0007669"/>
    <property type="project" value="TreeGrafter"/>
</dbReference>
<protein>
    <recommendedName>
        <fullName evidence="6">Enoyl-CoA hydratase</fullName>
    </recommendedName>
</protein>
<gene>
    <name evidence="4" type="primary">Mo00975</name>
    <name evidence="4" type="ORF">E5Q_00975</name>
</gene>
<comment type="subcellular location">
    <subcellularLocation>
        <location evidence="1">Peroxisome</location>
    </subcellularLocation>
</comment>
<evidence type="ECO:0008006" key="6">
    <source>
        <dbReference type="Google" id="ProtNLM"/>
    </source>
</evidence>
<dbReference type="InterPro" id="IPR029045">
    <property type="entry name" value="ClpP/crotonase-like_dom_sf"/>
</dbReference>
<dbReference type="CDD" id="cd06558">
    <property type="entry name" value="crotonase-like"/>
    <property type="match status" value="1"/>
</dbReference>
<sequence length="267" mass="29525">MSEHIERVYDGPLAIITIKKQETRNGLTLDLWRRLSQLLREIALEPNITITVIQAQGSFWSAGADVKNRDVDREGEAPRAALLRRAAQGNGDLVRSIAEHPKVLVAACQGPAIGIAAAILGLFDLIYTVESFYLLCPFASLSLVAEGASSLTFPRRMGHALANEVLLFGRRIGADRLQQAGFINCVVASKDASDFQRQVHTELRDLLQDKDASSILMIKQQMKTALNPLEVEAVNHREMFNLVERFETGKPQVAFAAIASKSRRHKL</sequence>
<dbReference type="STRING" id="764103.G7DUR5"/>
<dbReference type="GO" id="GO:0004165">
    <property type="term" value="F:delta(3)-delta(2)-enoyl-CoA isomerase activity"/>
    <property type="evidence" value="ECO:0007669"/>
    <property type="project" value="UniProtKB-ARBA"/>
</dbReference>
<dbReference type="InParanoid" id="G7DUR5"/>
<dbReference type="eggNOG" id="KOG0016">
    <property type="taxonomic scope" value="Eukaryota"/>
</dbReference>
<accession>G7DUR5</accession>
<evidence type="ECO:0000313" key="4">
    <source>
        <dbReference type="EMBL" id="GAA94325.1"/>
    </source>
</evidence>
<dbReference type="OMA" id="FQAIMDF"/>
<evidence type="ECO:0000256" key="3">
    <source>
        <dbReference type="ARBA" id="ARBA00023235"/>
    </source>
</evidence>
<reference evidence="4 5" key="2">
    <citation type="journal article" date="2012" name="Open Biol.">
        <title>Characteristics of nucleosomes and linker DNA regions on the genome of the basidiomycete Mixia osmundae revealed by mono- and dinucleosome mapping.</title>
        <authorList>
            <person name="Nishida H."/>
            <person name="Kondo S."/>
            <person name="Matsumoto T."/>
            <person name="Suzuki Y."/>
            <person name="Yoshikawa H."/>
            <person name="Taylor T.D."/>
            <person name="Sugiyama J."/>
        </authorList>
    </citation>
    <scope>NUCLEOTIDE SEQUENCE [LARGE SCALE GENOMIC DNA]</scope>
    <source>
        <strain evidence="5">CBS 9802 / IAM 14324 / JCM 22182 / KY 12970</strain>
    </source>
</reference>
<dbReference type="AlphaFoldDB" id="G7DUR5"/>
<dbReference type="InterPro" id="IPR001753">
    <property type="entry name" value="Enoyl-CoA_hydra/iso"/>
</dbReference>
<dbReference type="InterPro" id="IPR051053">
    <property type="entry name" value="ECH/Chromodomain_protein"/>
</dbReference>
<comment type="caution">
    <text evidence="4">The sequence shown here is derived from an EMBL/GenBank/DDBJ whole genome shotgun (WGS) entry which is preliminary data.</text>
</comment>